<feature type="transmembrane region" description="Helical" evidence="1">
    <location>
        <begin position="6"/>
        <end position="26"/>
    </location>
</feature>
<feature type="transmembrane region" description="Helical" evidence="1">
    <location>
        <begin position="229"/>
        <end position="246"/>
    </location>
</feature>
<feature type="transmembrane region" description="Helical" evidence="1">
    <location>
        <begin position="47"/>
        <end position="64"/>
    </location>
</feature>
<evidence type="ECO:0000313" key="3">
    <source>
        <dbReference type="Proteomes" id="UP000234323"/>
    </source>
</evidence>
<dbReference type="Proteomes" id="UP000234323">
    <property type="component" value="Unassembled WGS sequence"/>
</dbReference>
<feature type="transmembrane region" description="Helical" evidence="1">
    <location>
        <begin position="76"/>
        <end position="98"/>
    </location>
</feature>
<organism evidence="2 3">
    <name type="scientific">Rhizophagus irregularis</name>
    <dbReference type="NCBI Taxonomy" id="588596"/>
    <lineage>
        <taxon>Eukaryota</taxon>
        <taxon>Fungi</taxon>
        <taxon>Fungi incertae sedis</taxon>
        <taxon>Mucoromycota</taxon>
        <taxon>Glomeromycotina</taxon>
        <taxon>Glomeromycetes</taxon>
        <taxon>Glomerales</taxon>
        <taxon>Glomeraceae</taxon>
        <taxon>Rhizophagus</taxon>
    </lineage>
</organism>
<keyword evidence="1" id="KW-0472">Membrane</keyword>
<feature type="transmembrane region" description="Helical" evidence="1">
    <location>
        <begin position="266"/>
        <end position="284"/>
    </location>
</feature>
<dbReference type="VEuPathDB" id="FungiDB:RhiirA1_413187"/>
<dbReference type="AlphaFoldDB" id="A0A2I1GM95"/>
<feature type="transmembrane region" description="Helical" evidence="1">
    <location>
        <begin position="110"/>
        <end position="132"/>
    </location>
</feature>
<dbReference type="EMBL" id="LLXI01000576">
    <property type="protein sequence ID" value="PKY47753.1"/>
    <property type="molecule type" value="Genomic_DNA"/>
</dbReference>
<reference evidence="2 3" key="1">
    <citation type="submission" date="2015-10" db="EMBL/GenBank/DDBJ databases">
        <title>Genome analyses suggest a sexual origin of heterokaryosis in a supposedly ancient asexual fungus.</title>
        <authorList>
            <person name="Ropars J."/>
            <person name="Sedzielewska K."/>
            <person name="Noel J."/>
            <person name="Charron P."/>
            <person name="Farinelli L."/>
            <person name="Marton T."/>
            <person name="Kruger M."/>
            <person name="Pelin A."/>
            <person name="Brachmann A."/>
            <person name="Corradi N."/>
        </authorList>
    </citation>
    <scope>NUCLEOTIDE SEQUENCE [LARGE SCALE GENOMIC DNA]</scope>
    <source>
        <strain evidence="2 3">A4</strain>
    </source>
</reference>
<keyword evidence="3" id="KW-1185">Reference proteome</keyword>
<protein>
    <recommendedName>
        <fullName evidence="4">G-protein coupled receptors family 1 profile domain-containing protein</fullName>
    </recommendedName>
</protein>
<feature type="transmembrane region" description="Helical" evidence="1">
    <location>
        <begin position="159"/>
        <end position="178"/>
    </location>
</feature>
<proteinExistence type="predicted"/>
<gene>
    <name evidence="2" type="ORF">RhiirA4_445017</name>
</gene>
<keyword evidence="1" id="KW-0812">Transmembrane</keyword>
<evidence type="ECO:0008006" key="4">
    <source>
        <dbReference type="Google" id="ProtNLM"/>
    </source>
</evidence>
<accession>A0A2I1GM95</accession>
<dbReference type="VEuPathDB" id="FungiDB:FUN_023246"/>
<evidence type="ECO:0000256" key="1">
    <source>
        <dbReference type="SAM" id="Phobius"/>
    </source>
</evidence>
<dbReference type="VEuPathDB" id="FungiDB:RhiirFUN_001332"/>
<sequence>MEENVENYFIVFLLGLGSMIAFHNLIISIRKYFTRNYGKVSDMLRIICNYGNLWRFLLSLGYFMTPSDVTPGPCKALGYLYLIGYHLFHISLFSFLLWSIYRMSSEKKDLWLGIAFLLIQTSLVVPELVLAIPQMSLRPTNLNKYLPSRYCDLIFGTNYYRIWTTIIFGFVIMFYLVARISYLAKNRRRCTIANVPSSKSANSDENNTTTTTTTTTTIVAAKRPINLSTIYWSLALTFLTFMLMWLSSSLDEKPDKILLLSRDNSIIGLTYKNLLYILISYVITHLDIEKRKDIIFYNCGGNGRDGGENVRNSSNKLDGEAWVICSKKEKKKDNTGEAENNETATQV</sequence>
<keyword evidence="1" id="KW-1133">Transmembrane helix</keyword>
<evidence type="ECO:0000313" key="2">
    <source>
        <dbReference type="EMBL" id="PKY47753.1"/>
    </source>
</evidence>
<name>A0A2I1GM95_9GLOM</name>
<comment type="caution">
    <text evidence="2">The sequence shown here is derived from an EMBL/GenBank/DDBJ whole genome shotgun (WGS) entry which is preliminary data.</text>
</comment>